<keyword evidence="1" id="KW-1133">Transmembrane helix</keyword>
<keyword evidence="1" id="KW-0472">Membrane</keyword>
<evidence type="ECO:0000313" key="2">
    <source>
        <dbReference type="EMBL" id="KAG0151159.1"/>
    </source>
</evidence>
<feature type="transmembrane region" description="Helical" evidence="1">
    <location>
        <begin position="80"/>
        <end position="100"/>
    </location>
</feature>
<sequence length="110" mass="13112">MQVDAQHLPAFLSHNLCIQKDTWYDLRPTFALLLMSSRDPRKLFISRARSVRMNFMIMYFGLTSIKTVKPCRFPTFDFFFFSFFFLDRVVASSYFSYLPLLTRLKIKSVQ</sequence>
<name>A0A9P6NVW8_9BASI</name>
<dbReference type="EMBL" id="MU167214">
    <property type="protein sequence ID" value="KAG0151159.1"/>
    <property type="molecule type" value="Genomic_DNA"/>
</dbReference>
<accession>A0A9P6NVW8</accession>
<reference evidence="2" key="1">
    <citation type="submission" date="2013-11" db="EMBL/GenBank/DDBJ databases">
        <title>Genome sequence of the fusiform rust pathogen reveals effectors for host alternation and coevolution with pine.</title>
        <authorList>
            <consortium name="DOE Joint Genome Institute"/>
            <person name="Smith K."/>
            <person name="Pendleton A."/>
            <person name="Kubisiak T."/>
            <person name="Anderson C."/>
            <person name="Salamov A."/>
            <person name="Aerts A."/>
            <person name="Riley R."/>
            <person name="Clum A."/>
            <person name="Lindquist E."/>
            <person name="Ence D."/>
            <person name="Campbell M."/>
            <person name="Kronenberg Z."/>
            <person name="Feau N."/>
            <person name="Dhillon B."/>
            <person name="Hamelin R."/>
            <person name="Burleigh J."/>
            <person name="Smith J."/>
            <person name="Yandell M."/>
            <person name="Nelson C."/>
            <person name="Grigoriev I."/>
            <person name="Davis J."/>
        </authorList>
    </citation>
    <scope>NUCLEOTIDE SEQUENCE</scope>
    <source>
        <strain evidence="2">G11</strain>
    </source>
</reference>
<feature type="transmembrane region" description="Helical" evidence="1">
    <location>
        <begin position="51"/>
        <end position="68"/>
    </location>
</feature>
<proteinExistence type="predicted"/>
<gene>
    <name evidence="2" type="ORF">CROQUDRAFT_570195</name>
</gene>
<evidence type="ECO:0000256" key="1">
    <source>
        <dbReference type="SAM" id="Phobius"/>
    </source>
</evidence>
<organism evidence="2 3">
    <name type="scientific">Cronartium quercuum f. sp. fusiforme G11</name>
    <dbReference type="NCBI Taxonomy" id="708437"/>
    <lineage>
        <taxon>Eukaryota</taxon>
        <taxon>Fungi</taxon>
        <taxon>Dikarya</taxon>
        <taxon>Basidiomycota</taxon>
        <taxon>Pucciniomycotina</taxon>
        <taxon>Pucciniomycetes</taxon>
        <taxon>Pucciniales</taxon>
        <taxon>Coleosporiaceae</taxon>
        <taxon>Cronartium</taxon>
    </lineage>
</organism>
<evidence type="ECO:0000313" key="3">
    <source>
        <dbReference type="Proteomes" id="UP000886653"/>
    </source>
</evidence>
<keyword evidence="1" id="KW-0812">Transmembrane</keyword>
<comment type="caution">
    <text evidence="2">The sequence shown here is derived from an EMBL/GenBank/DDBJ whole genome shotgun (WGS) entry which is preliminary data.</text>
</comment>
<keyword evidence="3" id="KW-1185">Reference proteome</keyword>
<dbReference type="Proteomes" id="UP000886653">
    <property type="component" value="Unassembled WGS sequence"/>
</dbReference>
<dbReference type="AlphaFoldDB" id="A0A9P6NVW8"/>
<protein>
    <submittedName>
        <fullName evidence="2">Uncharacterized protein</fullName>
    </submittedName>
</protein>